<organism evidence="1 2">
    <name type="scientific">Ligilactobacillus ruminis</name>
    <dbReference type="NCBI Taxonomy" id="1623"/>
    <lineage>
        <taxon>Bacteria</taxon>
        <taxon>Bacillati</taxon>
        <taxon>Bacillota</taxon>
        <taxon>Bacilli</taxon>
        <taxon>Lactobacillales</taxon>
        <taxon>Lactobacillaceae</taxon>
        <taxon>Ligilactobacillus</taxon>
    </lineage>
</organism>
<protein>
    <submittedName>
        <fullName evidence="1">Uncharacterized protein</fullName>
    </submittedName>
</protein>
<accession>A0A837IRI0</accession>
<comment type="caution">
    <text evidence="1">The sequence shown here is derived from an EMBL/GenBank/DDBJ whole genome shotgun (WGS) entry which is preliminary data.</text>
</comment>
<proteinExistence type="predicted"/>
<dbReference type="EMBL" id="JHAJ01000075">
    <property type="protein sequence ID" value="KLA46049.1"/>
    <property type="molecule type" value="Genomic_DNA"/>
</dbReference>
<reference evidence="1 2" key="1">
    <citation type="journal article" date="2015" name="BMC Microbiol.">
        <title>Lactobacillus ruminis strains cluster according to their mammalian gut source.</title>
        <authorList>
            <person name="O' Donnell M.M."/>
            <person name="Harris H.M."/>
            <person name="Lynch D.B."/>
            <person name="Ross R.P."/>
            <person name="O'Toole P.W."/>
        </authorList>
    </citation>
    <scope>NUCLEOTIDE SEQUENCE [LARGE SCALE GENOMIC DNA]</scope>
    <source>
        <strain evidence="1 2">ATCC 27780</strain>
    </source>
</reference>
<evidence type="ECO:0000313" key="2">
    <source>
        <dbReference type="Proteomes" id="UP000035618"/>
    </source>
</evidence>
<gene>
    <name evidence="1" type="ORF">LRB_983</name>
</gene>
<sequence>MTIPGLGLPNLRVSTQENKGSSAFERFDGASRCLARRKADQDMNMVMHNLRFLDYDFVILGHPP</sequence>
<dbReference type="AlphaFoldDB" id="A0A837IRI0"/>
<evidence type="ECO:0000313" key="1">
    <source>
        <dbReference type="EMBL" id="KLA46049.1"/>
    </source>
</evidence>
<name>A0A837IRI0_9LACO</name>
<dbReference type="Proteomes" id="UP000035618">
    <property type="component" value="Unassembled WGS sequence"/>
</dbReference>